<dbReference type="AlphaFoldDB" id="A0A9D4HIX4"/>
<accession>A0A9D4HIX4</accession>
<name>A0A9D4HIX4_DREPO</name>
<comment type="caution">
    <text evidence="1">The sequence shown here is derived from an EMBL/GenBank/DDBJ whole genome shotgun (WGS) entry which is preliminary data.</text>
</comment>
<proteinExistence type="predicted"/>
<keyword evidence="2" id="KW-1185">Reference proteome</keyword>
<reference evidence="1" key="2">
    <citation type="submission" date="2020-11" db="EMBL/GenBank/DDBJ databases">
        <authorList>
            <person name="McCartney M.A."/>
            <person name="Auch B."/>
            <person name="Kono T."/>
            <person name="Mallez S."/>
            <person name="Becker A."/>
            <person name="Gohl D.M."/>
            <person name="Silverstein K.A.T."/>
            <person name="Koren S."/>
            <person name="Bechman K.B."/>
            <person name="Herman A."/>
            <person name="Abrahante J.E."/>
            <person name="Garbe J."/>
        </authorList>
    </citation>
    <scope>NUCLEOTIDE SEQUENCE</scope>
    <source>
        <strain evidence="1">Duluth1</strain>
        <tissue evidence="1">Whole animal</tissue>
    </source>
</reference>
<reference evidence="1" key="1">
    <citation type="journal article" date="2019" name="bioRxiv">
        <title>The Genome of the Zebra Mussel, Dreissena polymorpha: A Resource for Invasive Species Research.</title>
        <authorList>
            <person name="McCartney M.A."/>
            <person name="Auch B."/>
            <person name="Kono T."/>
            <person name="Mallez S."/>
            <person name="Zhang Y."/>
            <person name="Obille A."/>
            <person name="Becker A."/>
            <person name="Abrahante J.E."/>
            <person name="Garbe J."/>
            <person name="Badalamenti J.P."/>
            <person name="Herman A."/>
            <person name="Mangelson H."/>
            <person name="Liachko I."/>
            <person name="Sullivan S."/>
            <person name="Sone E.D."/>
            <person name="Koren S."/>
            <person name="Silverstein K.A.T."/>
            <person name="Beckman K.B."/>
            <person name="Gohl D.M."/>
        </authorList>
    </citation>
    <scope>NUCLEOTIDE SEQUENCE</scope>
    <source>
        <strain evidence="1">Duluth1</strain>
        <tissue evidence="1">Whole animal</tissue>
    </source>
</reference>
<dbReference type="EMBL" id="JAIWYP010000013">
    <property type="protein sequence ID" value="KAH3718356.1"/>
    <property type="molecule type" value="Genomic_DNA"/>
</dbReference>
<evidence type="ECO:0000313" key="2">
    <source>
        <dbReference type="Proteomes" id="UP000828390"/>
    </source>
</evidence>
<sequence>MVKKSENKDSVCTENENTSDDSYEYFVPDIHECLNRYVIVNFNGRPYPGQVKDVEKQEAEILCMH</sequence>
<dbReference type="Proteomes" id="UP000828390">
    <property type="component" value="Unassembled WGS sequence"/>
</dbReference>
<gene>
    <name evidence="1" type="ORF">DPMN_061159</name>
</gene>
<evidence type="ECO:0000313" key="1">
    <source>
        <dbReference type="EMBL" id="KAH3718356.1"/>
    </source>
</evidence>
<organism evidence="1 2">
    <name type="scientific">Dreissena polymorpha</name>
    <name type="common">Zebra mussel</name>
    <name type="synonym">Mytilus polymorpha</name>
    <dbReference type="NCBI Taxonomy" id="45954"/>
    <lineage>
        <taxon>Eukaryota</taxon>
        <taxon>Metazoa</taxon>
        <taxon>Spiralia</taxon>
        <taxon>Lophotrochozoa</taxon>
        <taxon>Mollusca</taxon>
        <taxon>Bivalvia</taxon>
        <taxon>Autobranchia</taxon>
        <taxon>Heteroconchia</taxon>
        <taxon>Euheterodonta</taxon>
        <taxon>Imparidentia</taxon>
        <taxon>Neoheterodontei</taxon>
        <taxon>Myida</taxon>
        <taxon>Dreissenoidea</taxon>
        <taxon>Dreissenidae</taxon>
        <taxon>Dreissena</taxon>
    </lineage>
</organism>
<protein>
    <submittedName>
        <fullName evidence="1">Uncharacterized protein</fullName>
    </submittedName>
</protein>